<dbReference type="RefSeq" id="WP_171681396.1">
    <property type="nucleotide sequence ID" value="NZ_WHNZ01000005.1"/>
</dbReference>
<dbReference type="PROSITE" id="PS51272">
    <property type="entry name" value="SLH"/>
    <property type="match status" value="3"/>
</dbReference>
<evidence type="ECO:0000256" key="2">
    <source>
        <dbReference type="SAM" id="SignalP"/>
    </source>
</evidence>
<dbReference type="InterPro" id="IPR051465">
    <property type="entry name" value="Cell_Envelope_Struct_Comp"/>
</dbReference>
<feature type="domain" description="SLH" evidence="3">
    <location>
        <begin position="279"/>
        <end position="342"/>
    </location>
</feature>
<sequence length="420" mass="44206">MIKKLLAFSLALLLNVLVLPQVVTHASSGPSFSLSVSDKSISAGDDFQVTVSGKQVSDLYAYEINLTYDTSHLVFMKNVTEGKGFTVNPIENGNKIQIAHTQTGNVAGQNGNVTLATLTFHAASQGKADIVLDSVIMVNSQIVSTEVSSNSKLSVDVKASSHSGNGDNGDNGGNNGNNGNDGKSKPTKPAANGFKSDIVNVTKLVNTISSNVEEAKKTDVKVEMADIKGHWGEKTIGTFVKLHVIDGYGDGTFHPDGNITRAEFAAIISRIFDINGGANQSVALNDIDSHWAKDAIEKLASAGVIAGYGDGTFKPDKTISREEMVIILSRIVDFSNVDMDASKGNFADIASASSYAANPIKDAAEAGIISGKGNALFDPQGNSTRAEALTIVLNALNLNPQLKTLLDSLNEGEQHVQVAE</sequence>
<dbReference type="PANTHER" id="PTHR43308">
    <property type="entry name" value="OUTER MEMBRANE PROTEIN ALPHA-RELATED"/>
    <property type="match status" value="1"/>
</dbReference>
<feature type="domain" description="SLH" evidence="3">
    <location>
        <begin position="219"/>
        <end position="278"/>
    </location>
</feature>
<organism evidence="4 5">
    <name type="scientific">Paenibacillus planticolens</name>
    <dbReference type="NCBI Taxonomy" id="2654976"/>
    <lineage>
        <taxon>Bacteria</taxon>
        <taxon>Bacillati</taxon>
        <taxon>Bacillota</taxon>
        <taxon>Bacilli</taxon>
        <taxon>Bacillales</taxon>
        <taxon>Paenibacillaceae</taxon>
        <taxon>Paenibacillus</taxon>
    </lineage>
</organism>
<dbReference type="InterPro" id="IPR001119">
    <property type="entry name" value="SLH_dom"/>
</dbReference>
<dbReference type="Proteomes" id="UP000618579">
    <property type="component" value="Unassembled WGS sequence"/>
</dbReference>
<feature type="signal peptide" evidence="2">
    <location>
        <begin position="1"/>
        <end position="20"/>
    </location>
</feature>
<keyword evidence="5" id="KW-1185">Reference proteome</keyword>
<evidence type="ECO:0000313" key="4">
    <source>
        <dbReference type="EMBL" id="NOU98500.1"/>
    </source>
</evidence>
<feature type="compositionally biased region" description="Gly residues" evidence="1">
    <location>
        <begin position="166"/>
        <end position="176"/>
    </location>
</feature>
<dbReference type="CDD" id="cd08547">
    <property type="entry name" value="Type_II_cohesin"/>
    <property type="match status" value="1"/>
</dbReference>
<feature type="domain" description="SLH" evidence="3">
    <location>
        <begin position="343"/>
        <end position="406"/>
    </location>
</feature>
<evidence type="ECO:0000259" key="3">
    <source>
        <dbReference type="PROSITE" id="PS51272"/>
    </source>
</evidence>
<accession>A0ABX1ZEH6</accession>
<dbReference type="InterPro" id="IPR008965">
    <property type="entry name" value="CBM2/CBM3_carb-bd_dom_sf"/>
</dbReference>
<dbReference type="PANTHER" id="PTHR43308:SF5">
    <property type="entry name" value="S-LAYER PROTEIN _ PEPTIDOGLYCAN ENDO-BETA-N-ACETYLGLUCOSAMINIDASE"/>
    <property type="match status" value="1"/>
</dbReference>
<dbReference type="Gene3D" id="2.60.40.680">
    <property type="match status" value="1"/>
</dbReference>
<comment type="caution">
    <text evidence="4">The sequence shown here is derived from an EMBL/GenBank/DDBJ whole genome shotgun (WGS) entry which is preliminary data.</text>
</comment>
<evidence type="ECO:0000256" key="1">
    <source>
        <dbReference type="SAM" id="MobiDB-lite"/>
    </source>
</evidence>
<evidence type="ECO:0000313" key="5">
    <source>
        <dbReference type="Proteomes" id="UP000618579"/>
    </source>
</evidence>
<protein>
    <recommendedName>
        <fullName evidence="3">SLH domain-containing protein</fullName>
    </recommendedName>
</protein>
<name>A0ABX1ZEH6_9BACL</name>
<dbReference type="SUPFAM" id="SSF49384">
    <property type="entry name" value="Carbohydrate-binding domain"/>
    <property type="match status" value="1"/>
</dbReference>
<dbReference type="EMBL" id="WHNZ01000005">
    <property type="protein sequence ID" value="NOU98500.1"/>
    <property type="molecule type" value="Genomic_DNA"/>
</dbReference>
<reference evidence="4 5" key="1">
    <citation type="submission" date="2019-10" db="EMBL/GenBank/DDBJ databases">
        <title>Description of Paenibacillus pedi sp. nov.</title>
        <authorList>
            <person name="Carlier A."/>
            <person name="Qi S."/>
        </authorList>
    </citation>
    <scope>NUCLEOTIDE SEQUENCE [LARGE SCALE GENOMIC DNA]</scope>
    <source>
        <strain evidence="4 5">LMG 31457</strain>
    </source>
</reference>
<feature type="chain" id="PRO_5047386698" description="SLH domain-containing protein" evidence="2">
    <location>
        <begin position="21"/>
        <end position="420"/>
    </location>
</feature>
<keyword evidence="2" id="KW-0732">Signal</keyword>
<feature type="region of interest" description="Disordered" evidence="1">
    <location>
        <begin position="154"/>
        <end position="193"/>
    </location>
</feature>
<dbReference type="Pfam" id="PF00395">
    <property type="entry name" value="SLH"/>
    <property type="match status" value="3"/>
</dbReference>
<proteinExistence type="predicted"/>
<gene>
    <name evidence="4" type="ORF">GC097_00470</name>
</gene>